<name>A0ABQ5U8A9_9PROT</name>
<evidence type="ECO:0000313" key="2">
    <source>
        <dbReference type="Proteomes" id="UP001161409"/>
    </source>
</evidence>
<dbReference type="EMBL" id="BSNF01000008">
    <property type="protein sequence ID" value="GLQ07509.1"/>
    <property type="molecule type" value="Genomic_DNA"/>
</dbReference>
<reference evidence="1" key="2">
    <citation type="submission" date="2023-01" db="EMBL/GenBank/DDBJ databases">
        <title>Draft genome sequence of Sneathiella chinensis strain NBRC 103408.</title>
        <authorList>
            <person name="Sun Q."/>
            <person name="Mori K."/>
        </authorList>
    </citation>
    <scope>NUCLEOTIDE SEQUENCE</scope>
    <source>
        <strain evidence="1">NBRC 103408</strain>
    </source>
</reference>
<protein>
    <recommendedName>
        <fullName evidence="3">Phage tail tape measure protein, lambda family</fullName>
    </recommendedName>
</protein>
<reference evidence="1" key="1">
    <citation type="journal article" date="2014" name="Int. J. Syst. Evol. Microbiol.">
        <title>Complete genome of a new Firmicutes species belonging to the dominant human colonic microbiota ('Ruminococcus bicirculans') reveals two chromosomes and a selective capacity to utilize plant glucans.</title>
        <authorList>
            <consortium name="NISC Comparative Sequencing Program"/>
            <person name="Wegmann U."/>
            <person name="Louis P."/>
            <person name="Goesmann A."/>
            <person name="Henrissat B."/>
            <person name="Duncan S.H."/>
            <person name="Flint H.J."/>
        </authorList>
    </citation>
    <scope>NUCLEOTIDE SEQUENCE</scope>
    <source>
        <strain evidence="1">NBRC 103408</strain>
    </source>
</reference>
<sequence>METDLADITVEFEAEGLGSAAAELGRIRETAEQIGKAFSTYGDAAASGLKIAFGAVDVSPGLKALDTLAGKGRDVGRTLDGVFLGALDQLLVKGRSLEQVLGRLETEFLKRGTRYFAGQGGSGAGGGGLFGLAGDMLTRFFPGFNSGGQFTVGGPAGRDRNLVGMRLSRGERVTVETPAQQQQREMAAAPPNIAITFNIATPDVAGFRKSQAQLQAEAFQAARHATRRNG</sequence>
<accession>A0ABQ5U8A9</accession>
<evidence type="ECO:0000313" key="1">
    <source>
        <dbReference type="EMBL" id="GLQ07509.1"/>
    </source>
</evidence>
<proteinExistence type="predicted"/>
<comment type="caution">
    <text evidence="1">The sequence shown here is derived from an EMBL/GenBank/DDBJ whole genome shotgun (WGS) entry which is preliminary data.</text>
</comment>
<keyword evidence="2" id="KW-1185">Reference proteome</keyword>
<evidence type="ECO:0008006" key="3">
    <source>
        <dbReference type="Google" id="ProtNLM"/>
    </source>
</evidence>
<organism evidence="1 2">
    <name type="scientific">Sneathiella chinensis</name>
    <dbReference type="NCBI Taxonomy" id="349750"/>
    <lineage>
        <taxon>Bacteria</taxon>
        <taxon>Pseudomonadati</taxon>
        <taxon>Pseudomonadota</taxon>
        <taxon>Alphaproteobacteria</taxon>
        <taxon>Sneathiellales</taxon>
        <taxon>Sneathiellaceae</taxon>
        <taxon>Sneathiella</taxon>
    </lineage>
</organism>
<gene>
    <name evidence="1" type="ORF">GCM10007924_27300</name>
</gene>
<dbReference type="Proteomes" id="UP001161409">
    <property type="component" value="Unassembled WGS sequence"/>
</dbReference>
<dbReference type="RefSeq" id="WP_169561576.1">
    <property type="nucleotide sequence ID" value="NZ_BSNF01000008.1"/>
</dbReference>